<comment type="similarity">
    <text evidence="3 11">Belongs to the ubiquitin-activating E1 family.</text>
</comment>
<evidence type="ECO:0000256" key="15">
    <source>
        <dbReference type="PROSITE-ProRule" id="PRU10132"/>
    </source>
</evidence>
<dbReference type="GO" id="GO:0019948">
    <property type="term" value="F:SUMO activating enzyme activity"/>
    <property type="evidence" value="ECO:0007669"/>
    <property type="project" value="UniProtKB-UniRule"/>
</dbReference>
<dbReference type="Pfam" id="PF00899">
    <property type="entry name" value="ThiF"/>
    <property type="match status" value="1"/>
</dbReference>
<feature type="binding site" evidence="14">
    <location>
        <position position="494"/>
    </location>
    <ligand>
        <name>Zn(2+)</name>
        <dbReference type="ChEBI" id="CHEBI:29105"/>
    </ligand>
</feature>
<feature type="binding site" evidence="13">
    <location>
        <begin position="85"/>
        <end position="90"/>
    </location>
    <ligand>
        <name>ATP</name>
        <dbReference type="ChEBI" id="CHEBI:30616"/>
    </ligand>
</feature>
<feature type="compositionally biased region" description="Polar residues" evidence="16">
    <location>
        <begin position="16"/>
        <end position="32"/>
    </location>
</feature>
<evidence type="ECO:0000259" key="17">
    <source>
        <dbReference type="Pfam" id="PF00899"/>
    </source>
</evidence>
<feature type="binding site" evidence="14">
    <location>
        <position position="222"/>
    </location>
    <ligand>
        <name>Zn(2+)</name>
        <dbReference type="ChEBI" id="CHEBI:29105"/>
    </ligand>
</feature>
<keyword evidence="8 11" id="KW-0862">Zinc</keyword>
<dbReference type="InterPro" id="IPR023318">
    <property type="entry name" value="Ub_act_enz_dom_a_sf"/>
</dbReference>
<feature type="binding site" evidence="13">
    <location>
        <begin position="117"/>
        <end position="120"/>
    </location>
    <ligand>
        <name>ATP</name>
        <dbReference type="ChEBI" id="CHEBI:30616"/>
    </ligand>
</feature>
<evidence type="ECO:0000259" key="19">
    <source>
        <dbReference type="Pfam" id="PF14732"/>
    </source>
</evidence>
<dbReference type="GO" id="GO:0016925">
    <property type="term" value="P:protein sumoylation"/>
    <property type="evidence" value="ECO:0007669"/>
    <property type="project" value="UniProtKB-UniRule"/>
</dbReference>
<proteinExistence type="inferred from homology"/>
<feature type="compositionally biased region" description="Low complexity" evidence="16">
    <location>
        <begin position="33"/>
        <end position="50"/>
    </location>
</feature>
<evidence type="ECO:0000256" key="14">
    <source>
        <dbReference type="PIRSR" id="PIRSR039133-3"/>
    </source>
</evidence>
<evidence type="ECO:0000313" key="21">
    <source>
        <dbReference type="Proteomes" id="UP001175261"/>
    </source>
</evidence>
<evidence type="ECO:0000256" key="5">
    <source>
        <dbReference type="ARBA" id="ARBA00022723"/>
    </source>
</evidence>
<comment type="pathway">
    <text evidence="2 11">Protein modification; protein sumoylation.</text>
</comment>
<dbReference type="Gene3D" id="1.10.10.520">
    <property type="entry name" value="Ubiquitin activating enzymes (Uba3). Chain: B, domain 2"/>
    <property type="match status" value="1"/>
</dbReference>
<feature type="active site" description="Glycyl thioester intermediate" evidence="12 15">
    <location>
        <position position="234"/>
    </location>
</feature>
<dbReference type="InterPro" id="IPR033127">
    <property type="entry name" value="UBQ-activ_enz_E1_Cys_AS"/>
</dbReference>
<dbReference type="InterPro" id="IPR019572">
    <property type="entry name" value="UBA_E1_SCCH"/>
</dbReference>
<dbReference type="Gene3D" id="3.50.50.80">
    <property type="entry name" value="Ubiquitin-activating enzyme E1, inactive adenylation domain, subdomain 1"/>
    <property type="match status" value="1"/>
</dbReference>
<feature type="domain" description="THIF-type NAD/FAD binding fold" evidence="17">
    <location>
        <begin position="74"/>
        <end position="495"/>
    </location>
</feature>
<dbReference type="PANTHER" id="PTHR10953:SF5">
    <property type="entry name" value="SUMO-ACTIVATING ENZYME SUBUNIT 2"/>
    <property type="match status" value="1"/>
</dbReference>
<keyword evidence="21" id="KW-1185">Reference proteome</keyword>
<gene>
    <name evidence="20" type="ORF">NLU13_3378</name>
</gene>
<keyword evidence="7 11" id="KW-0833">Ubl conjugation pathway</keyword>
<evidence type="ECO:0000256" key="6">
    <source>
        <dbReference type="ARBA" id="ARBA00022741"/>
    </source>
</evidence>
<dbReference type="InterPro" id="IPR045886">
    <property type="entry name" value="ThiF/MoeB/HesA"/>
</dbReference>
<protein>
    <recommendedName>
        <fullName evidence="11">Ubiquitin-activating enzyme E1-like</fullName>
    </recommendedName>
</protein>
<evidence type="ECO:0000256" key="8">
    <source>
        <dbReference type="ARBA" id="ARBA00022833"/>
    </source>
</evidence>
<evidence type="ECO:0000256" key="10">
    <source>
        <dbReference type="ARBA" id="ARBA00023242"/>
    </source>
</evidence>
<dbReference type="EMBL" id="JAPDFR010000002">
    <property type="protein sequence ID" value="KAK0389805.1"/>
    <property type="molecule type" value="Genomic_DNA"/>
</dbReference>
<evidence type="ECO:0000313" key="20">
    <source>
        <dbReference type="EMBL" id="KAK0389805.1"/>
    </source>
</evidence>
<dbReference type="InterPro" id="IPR035985">
    <property type="entry name" value="Ubiquitin-activating_enz"/>
</dbReference>
<evidence type="ECO:0000256" key="11">
    <source>
        <dbReference type="PIRNR" id="PIRNR039133"/>
    </source>
</evidence>
<dbReference type="PIRSF" id="PIRSF039133">
    <property type="entry name" value="SUMO_E1B"/>
    <property type="match status" value="1"/>
</dbReference>
<dbReference type="CDD" id="cd01489">
    <property type="entry name" value="Uba2_SUMO"/>
    <property type="match status" value="1"/>
</dbReference>
<dbReference type="GO" id="GO:0005737">
    <property type="term" value="C:cytoplasm"/>
    <property type="evidence" value="ECO:0007669"/>
    <property type="project" value="TreeGrafter"/>
</dbReference>
<feature type="binding site" evidence="13">
    <location>
        <position position="133"/>
    </location>
    <ligand>
        <name>ATP</name>
        <dbReference type="ChEBI" id="CHEBI:30616"/>
    </ligand>
</feature>
<evidence type="ECO:0000256" key="2">
    <source>
        <dbReference type="ARBA" id="ARBA00004718"/>
    </source>
</evidence>
<dbReference type="FunFam" id="3.40.50.720:FF:000618">
    <property type="entry name" value="SUMO-activating enzyme subunit 2"/>
    <property type="match status" value="1"/>
</dbReference>
<dbReference type="GO" id="GO:0016740">
    <property type="term" value="F:transferase activity"/>
    <property type="evidence" value="ECO:0007669"/>
    <property type="project" value="UniProtKB-KW"/>
</dbReference>
<comment type="caution">
    <text evidence="20">The sequence shown here is derived from an EMBL/GenBank/DDBJ whole genome shotgun (WGS) entry which is preliminary data.</text>
</comment>
<sequence length="680" mass="74676">MEAQPSNEAGPPPANGSATQTLDSTDAPSANETQRTTAQPATQSAPATAKPPKRPMQPTRDRFNAQSLGGSLNMSIKKARVLMVGAGGIGCELLKNLVLAGFGEISIVDLDTIDLSNLNRQFLFRHEHIKKSKALVAKEVAQRFNPKVKIDAHHANIKDSQFDVPWFKRFTIVFNALDNLEARRHVNKMCLAADVPLVESGTTGFNGQVQVIKKGVTACYDCTPKETPKSFPVCTIRSTPSQPIHCIVWGKSYLLSEMFGASEDQTAFDHSTDADNAQEVEELKRESEALRKIRDAVGKPEFPQMLFDKVFYADIERLRSVEDMWKSRAPPEPLKYDKVMEQASEALASKEAILADGQRVWSLEESLVVFNDSIDRLSKRMEQLKKDHDPSKPDPEISFDKDDEDTLDFVAASANIRSTIFGIDRKSRFDIKQMAGNIIPAIATTNAIVAGLCVLQSMKILQGNYDHSKEVFLTPFAAGRLLAPDRSRKPNPECPVCGVFYTALEVDLSRATLKDVVDTFVKDKLGFDDKEFVLSNDVGILYDPDETDNLPKKLSELGIDDSSFLTVMDEDDDDTFVNVIISVQKGTFAESDPPLKSQLDEKPSIPRKPKKASNGAPAESNGVQNGKHSIDGEPQTVSQGLKRSRLDEDGPPLKKAKMAGGKVDDDVVVVEDAGGAIVID</sequence>
<evidence type="ECO:0000256" key="4">
    <source>
        <dbReference type="ARBA" id="ARBA00022679"/>
    </source>
</evidence>
<evidence type="ECO:0000256" key="16">
    <source>
        <dbReference type="SAM" id="MobiDB-lite"/>
    </source>
</evidence>
<accession>A0AA39GLW9</accession>
<dbReference type="InterPro" id="IPR030661">
    <property type="entry name" value="Uba2"/>
</dbReference>
<dbReference type="InterPro" id="IPR028077">
    <property type="entry name" value="UAE_UbL_dom"/>
</dbReference>
<dbReference type="GO" id="GO:0031510">
    <property type="term" value="C:SUMO activating enzyme complex"/>
    <property type="evidence" value="ECO:0007669"/>
    <property type="project" value="UniProtKB-UniRule"/>
</dbReference>
<dbReference type="InterPro" id="IPR000594">
    <property type="entry name" value="ThiF_NAD_FAD-bd"/>
</dbReference>
<dbReference type="Pfam" id="PF10585">
    <property type="entry name" value="UBA_E1_SCCH"/>
    <property type="match status" value="1"/>
</dbReference>
<evidence type="ECO:0000256" key="12">
    <source>
        <dbReference type="PIRSR" id="PIRSR039133-1"/>
    </source>
</evidence>
<evidence type="ECO:0000256" key="13">
    <source>
        <dbReference type="PIRSR" id="PIRSR039133-2"/>
    </source>
</evidence>
<dbReference type="PROSITE" id="PS00865">
    <property type="entry name" value="UBIQUITIN_ACTIVAT_2"/>
    <property type="match status" value="1"/>
</dbReference>
<organism evidence="20 21">
    <name type="scientific">Sarocladium strictum</name>
    <name type="common">Black bundle disease fungus</name>
    <name type="synonym">Acremonium strictum</name>
    <dbReference type="NCBI Taxonomy" id="5046"/>
    <lineage>
        <taxon>Eukaryota</taxon>
        <taxon>Fungi</taxon>
        <taxon>Dikarya</taxon>
        <taxon>Ascomycota</taxon>
        <taxon>Pezizomycotina</taxon>
        <taxon>Sordariomycetes</taxon>
        <taxon>Hypocreomycetidae</taxon>
        <taxon>Hypocreales</taxon>
        <taxon>Sarocladiaceae</taxon>
        <taxon>Sarocladium</taxon>
    </lineage>
</organism>
<feature type="region of interest" description="Disordered" evidence="16">
    <location>
        <begin position="591"/>
        <end position="661"/>
    </location>
</feature>
<reference evidence="20" key="1">
    <citation type="submission" date="2022-10" db="EMBL/GenBank/DDBJ databases">
        <title>Determination and structural analysis of whole genome sequence of Sarocladium strictum F4-1.</title>
        <authorList>
            <person name="Hu L."/>
            <person name="Jiang Y."/>
        </authorList>
    </citation>
    <scope>NUCLEOTIDE SEQUENCE</scope>
    <source>
        <strain evidence="20">F4-1</strain>
    </source>
</reference>
<evidence type="ECO:0000256" key="9">
    <source>
        <dbReference type="ARBA" id="ARBA00022840"/>
    </source>
</evidence>
<feature type="domain" description="Ubiquitin/SUMO-activating enzyme ubiquitin-like" evidence="19">
    <location>
        <begin position="504"/>
        <end position="585"/>
    </location>
</feature>
<feature type="binding site" evidence="13">
    <location>
        <begin position="178"/>
        <end position="183"/>
    </location>
    <ligand>
        <name>ATP</name>
        <dbReference type="ChEBI" id="CHEBI:30616"/>
    </ligand>
</feature>
<feature type="domain" description="Ubiquitin-activating enzyme SCCH" evidence="18">
    <location>
        <begin position="371"/>
        <end position="432"/>
    </location>
</feature>
<comment type="subcellular location">
    <subcellularLocation>
        <location evidence="1">Nucleus</location>
    </subcellularLocation>
</comment>
<dbReference type="FunFam" id="3.50.50.80:FF:000002">
    <property type="entry name" value="SUMO-activating enzyme subunit 2"/>
    <property type="match status" value="1"/>
</dbReference>
<evidence type="ECO:0000256" key="1">
    <source>
        <dbReference type="ARBA" id="ARBA00004123"/>
    </source>
</evidence>
<keyword evidence="9 11" id="KW-0067">ATP-binding</keyword>
<dbReference type="InterPro" id="IPR042449">
    <property type="entry name" value="Ub-E1_IAD_1"/>
</dbReference>
<keyword evidence="10" id="KW-0539">Nucleus</keyword>
<dbReference type="PANTHER" id="PTHR10953">
    <property type="entry name" value="UBIQUITIN-ACTIVATING ENZYME E1"/>
    <property type="match status" value="1"/>
</dbReference>
<dbReference type="GO" id="GO:0046872">
    <property type="term" value="F:metal ion binding"/>
    <property type="evidence" value="ECO:0007669"/>
    <property type="project" value="UniProtKB-KW"/>
</dbReference>
<feature type="binding site" evidence="14">
    <location>
        <position position="219"/>
    </location>
    <ligand>
        <name>Zn(2+)</name>
        <dbReference type="ChEBI" id="CHEBI:29105"/>
    </ligand>
</feature>
<comment type="subunit">
    <text evidence="11">Heterodimer.</text>
</comment>
<feature type="region of interest" description="Disordered" evidence="16">
    <location>
        <begin position="1"/>
        <end position="69"/>
    </location>
</feature>
<evidence type="ECO:0000256" key="7">
    <source>
        <dbReference type="ARBA" id="ARBA00022786"/>
    </source>
</evidence>
<keyword evidence="5 11" id="KW-0479">Metal-binding</keyword>
<dbReference type="Proteomes" id="UP001175261">
    <property type="component" value="Unassembled WGS sequence"/>
</dbReference>
<dbReference type="AlphaFoldDB" id="A0AA39GLW9"/>
<feature type="binding site" evidence="13">
    <location>
        <position position="109"/>
    </location>
    <ligand>
        <name>ATP</name>
        <dbReference type="ChEBI" id="CHEBI:30616"/>
    </ligand>
</feature>
<keyword evidence="4" id="KW-0808">Transferase</keyword>
<evidence type="ECO:0000259" key="18">
    <source>
        <dbReference type="Pfam" id="PF10585"/>
    </source>
</evidence>
<dbReference type="SUPFAM" id="SSF69572">
    <property type="entry name" value="Activating enzymes of the ubiquitin-like proteins"/>
    <property type="match status" value="1"/>
</dbReference>
<dbReference type="FunFam" id="1.10.10.520:FF:000003">
    <property type="entry name" value="Ubiquitin-activating enzyme E1-like"/>
    <property type="match status" value="1"/>
</dbReference>
<keyword evidence="6 11" id="KW-0547">Nucleotide-binding</keyword>
<dbReference type="Pfam" id="PF14732">
    <property type="entry name" value="UAE_UbL"/>
    <property type="match status" value="1"/>
</dbReference>
<feature type="binding site" evidence="14">
    <location>
        <position position="497"/>
    </location>
    <ligand>
        <name>Zn(2+)</name>
        <dbReference type="ChEBI" id="CHEBI:29105"/>
    </ligand>
</feature>
<name>A0AA39GLW9_SARSR</name>
<evidence type="ECO:0000256" key="3">
    <source>
        <dbReference type="ARBA" id="ARBA00005673"/>
    </source>
</evidence>
<dbReference type="GO" id="GO:0005524">
    <property type="term" value="F:ATP binding"/>
    <property type="evidence" value="ECO:0007669"/>
    <property type="project" value="UniProtKB-UniRule"/>
</dbReference>
<dbReference type="Gene3D" id="3.10.290.20">
    <property type="entry name" value="Ubiquitin-like 2 activating enzyme e1b. Chain: B, domain 3"/>
    <property type="match status" value="1"/>
</dbReference>